<feature type="non-terminal residue" evidence="2">
    <location>
        <position position="1"/>
    </location>
</feature>
<protein>
    <submittedName>
        <fullName evidence="2">Uncharacterized protein</fullName>
    </submittedName>
</protein>
<reference evidence="2 3" key="1">
    <citation type="submission" date="2015-06" db="EMBL/GenBank/DDBJ databases">
        <title>Survival trade-offs in plant roots during colonization by closely related pathogenic and mutualistic fungi.</title>
        <authorList>
            <person name="Hacquard S."/>
            <person name="Kracher B."/>
            <person name="Hiruma K."/>
            <person name="Weinman A."/>
            <person name="Muench P."/>
            <person name="Garrido Oter R."/>
            <person name="Ver Loren van Themaat E."/>
            <person name="Dallerey J.-F."/>
            <person name="Damm U."/>
            <person name="Henrissat B."/>
            <person name="Lespinet O."/>
            <person name="Thon M."/>
            <person name="Kemen E."/>
            <person name="McHardy A.C."/>
            <person name="Schulze-Lefert P."/>
            <person name="O'Connell R.J."/>
        </authorList>
    </citation>
    <scope>NUCLEOTIDE SEQUENCE [LARGE SCALE GENOMIC DNA]</scope>
    <source>
        <strain evidence="2 3">0861</strain>
    </source>
</reference>
<dbReference type="Proteomes" id="UP000076552">
    <property type="component" value="Unassembled WGS sequence"/>
</dbReference>
<dbReference type="AlphaFoldDB" id="A0A161VDX6"/>
<evidence type="ECO:0000313" key="2">
    <source>
        <dbReference type="EMBL" id="KZL63705.1"/>
    </source>
</evidence>
<feature type="non-terminal residue" evidence="2">
    <location>
        <position position="191"/>
    </location>
</feature>
<feature type="region of interest" description="Disordered" evidence="1">
    <location>
        <begin position="1"/>
        <end position="69"/>
    </location>
</feature>
<comment type="caution">
    <text evidence="2">The sequence shown here is derived from an EMBL/GenBank/DDBJ whole genome shotgun (WGS) entry which is preliminary data.</text>
</comment>
<evidence type="ECO:0000256" key="1">
    <source>
        <dbReference type="SAM" id="MobiDB-lite"/>
    </source>
</evidence>
<gene>
    <name evidence="2" type="ORF">CT0861_09488</name>
</gene>
<feature type="compositionally biased region" description="Polar residues" evidence="1">
    <location>
        <begin position="48"/>
        <end position="69"/>
    </location>
</feature>
<feature type="compositionally biased region" description="Polar residues" evidence="1">
    <location>
        <begin position="1"/>
        <end position="28"/>
    </location>
</feature>
<evidence type="ECO:0000313" key="3">
    <source>
        <dbReference type="Proteomes" id="UP000076552"/>
    </source>
</evidence>
<keyword evidence="3" id="KW-1185">Reference proteome</keyword>
<dbReference type="STRING" id="708197.A0A161VDX6"/>
<organism evidence="2 3">
    <name type="scientific">Colletotrichum tofieldiae</name>
    <dbReference type="NCBI Taxonomy" id="708197"/>
    <lineage>
        <taxon>Eukaryota</taxon>
        <taxon>Fungi</taxon>
        <taxon>Dikarya</taxon>
        <taxon>Ascomycota</taxon>
        <taxon>Pezizomycotina</taxon>
        <taxon>Sordariomycetes</taxon>
        <taxon>Hypocreomycetidae</taxon>
        <taxon>Glomerellales</taxon>
        <taxon>Glomerellaceae</taxon>
        <taxon>Colletotrichum</taxon>
        <taxon>Colletotrichum spaethianum species complex</taxon>
    </lineage>
</organism>
<dbReference type="EMBL" id="LFIV01000331">
    <property type="protein sequence ID" value="KZL63705.1"/>
    <property type="molecule type" value="Genomic_DNA"/>
</dbReference>
<name>A0A161VDX6_9PEZI</name>
<sequence length="191" mass="19252">LQDTSTSAISHTQEETSPASSIVSSTFTIPFPSQRPTLPGSQVLGETLSVTGEPGTTGSHSATSDETSSQIAGIENTAKPVNSTAQITVVVTTSEPTSTQSSGISTSVGALTSFDASTSRDPTRTAVSTSLSATSWSIRSIVSNSNVSISASSSGNFPTSAPGSVEGNTNIVTWTLTAKGGFEPDVACIST</sequence>
<accession>A0A161VDX6</accession>
<proteinExistence type="predicted"/>